<name>A0A916QKA7_9LACO</name>
<accession>A0A916QKA7</accession>
<keyword evidence="3" id="KW-1185">Reference proteome</keyword>
<organism evidence="2 3">
    <name type="scientific">Lactobacillus corticis</name>
    <dbReference type="NCBI Taxonomy" id="2201249"/>
    <lineage>
        <taxon>Bacteria</taxon>
        <taxon>Bacillati</taxon>
        <taxon>Bacillota</taxon>
        <taxon>Bacilli</taxon>
        <taxon>Lactobacillales</taxon>
        <taxon>Lactobacillaceae</taxon>
        <taxon>Lactobacillus</taxon>
    </lineage>
</organism>
<keyword evidence="1" id="KW-0812">Transmembrane</keyword>
<proteinExistence type="predicted"/>
<dbReference type="Proteomes" id="UP000677218">
    <property type="component" value="Unassembled WGS sequence"/>
</dbReference>
<evidence type="ECO:0000256" key="1">
    <source>
        <dbReference type="SAM" id="Phobius"/>
    </source>
</evidence>
<feature type="transmembrane region" description="Helical" evidence="1">
    <location>
        <begin position="250"/>
        <end position="270"/>
    </location>
</feature>
<sequence>MSNNTRYITIDSNKKVAIFLKYIDENYKNVQIHFEDRYTQGKVLVWANQTVTPLPTYVGRYFSKDDFKGRVSVAVVEYGSSLNTEEVQNNKYLINGQTYYSVIGQLKRNKSVPSNMFFLSTGINQPTAQTALSNYRIVLDAAPKTIAKISKHYHAEVKTPVFVKRHHQHYLIYIIPEIIVALLMIIILASLAWIAAKLLVAQAKISGLKGRLLTNWIINRSLRLILVIGLIMIISLVFLNTHAFYSNRTVLSWIVGLEFCLQFVTFLVTCRKGYQQLLK</sequence>
<gene>
    <name evidence="2" type="ORF">LCB40_09200</name>
</gene>
<keyword evidence="1" id="KW-0472">Membrane</keyword>
<feature type="transmembrane region" description="Helical" evidence="1">
    <location>
        <begin position="170"/>
        <end position="200"/>
    </location>
</feature>
<protein>
    <submittedName>
        <fullName evidence="2">Uncharacterized protein</fullName>
    </submittedName>
</protein>
<reference evidence="2" key="1">
    <citation type="submission" date="2020-08" db="EMBL/GenBank/DDBJ databases">
        <title>Taxonomic study for Lactobacillus species isolated from hardwood bark.</title>
        <authorList>
            <person name="Tohno M."/>
            <person name="Tanizawa Y."/>
        </authorList>
    </citation>
    <scope>NUCLEOTIDE SEQUENCE</scope>
    <source>
        <strain evidence="2">B40</strain>
    </source>
</reference>
<comment type="caution">
    <text evidence="2">The sequence shown here is derived from an EMBL/GenBank/DDBJ whole genome shotgun (WGS) entry which is preliminary data.</text>
</comment>
<evidence type="ECO:0000313" key="3">
    <source>
        <dbReference type="Proteomes" id="UP000677218"/>
    </source>
</evidence>
<keyword evidence="1" id="KW-1133">Transmembrane helix</keyword>
<dbReference type="EMBL" id="BMAY01000005">
    <property type="protein sequence ID" value="GFZ27040.1"/>
    <property type="molecule type" value="Genomic_DNA"/>
</dbReference>
<feature type="transmembrane region" description="Helical" evidence="1">
    <location>
        <begin position="221"/>
        <end position="244"/>
    </location>
</feature>
<evidence type="ECO:0000313" key="2">
    <source>
        <dbReference type="EMBL" id="GFZ27040.1"/>
    </source>
</evidence>
<dbReference type="AlphaFoldDB" id="A0A916QKA7"/>